<gene>
    <name evidence="1" type="ORF">METZ01_LOCUS462728</name>
</gene>
<evidence type="ECO:0008006" key="2">
    <source>
        <dbReference type="Google" id="ProtNLM"/>
    </source>
</evidence>
<name>A0A383AQA6_9ZZZZ</name>
<proteinExistence type="predicted"/>
<reference evidence="1" key="1">
    <citation type="submission" date="2018-05" db="EMBL/GenBank/DDBJ databases">
        <authorList>
            <person name="Lanie J.A."/>
            <person name="Ng W.-L."/>
            <person name="Kazmierczak K.M."/>
            <person name="Andrzejewski T.M."/>
            <person name="Davidsen T.M."/>
            <person name="Wayne K.J."/>
            <person name="Tettelin H."/>
            <person name="Glass J.I."/>
            <person name="Rusch D."/>
            <person name="Podicherti R."/>
            <person name="Tsui H.-C.T."/>
            <person name="Winkler M.E."/>
        </authorList>
    </citation>
    <scope>NUCLEOTIDE SEQUENCE</scope>
</reference>
<evidence type="ECO:0000313" key="1">
    <source>
        <dbReference type="EMBL" id="SVE09874.1"/>
    </source>
</evidence>
<sequence>MGTNTIRVIGDPVLRVKTTEVTEITENLARLSQE</sequence>
<organism evidence="1">
    <name type="scientific">marine metagenome</name>
    <dbReference type="NCBI Taxonomy" id="408172"/>
    <lineage>
        <taxon>unclassified sequences</taxon>
        <taxon>metagenomes</taxon>
        <taxon>ecological metagenomes</taxon>
    </lineage>
</organism>
<dbReference type="AlphaFoldDB" id="A0A383AQA6"/>
<feature type="non-terminal residue" evidence="1">
    <location>
        <position position="34"/>
    </location>
</feature>
<dbReference type="EMBL" id="UINC01194001">
    <property type="protein sequence ID" value="SVE09874.1"/>
    <property type="molecule type" value="Genomic_DNA"/>
</dbReference>
<accession>A0A383AQA6</accession>
<protein>
    <recommendedName>
        <fullName evidence="2">Peptide deformylase</fullName>
    </recommendedName>
</protein>